<dbReference type="PROSITE" id="PS51387">
    <property type="entry name" value="FAD_PCMH"/>
    <property type="match status" value="1"/>
</dbReference>
<dbReference type="InterPro" id="IPR006094">
    <property type="entry name" value="Oxid_FAD_bind_N"/>
</dbReference>
<dbReference type="Gene3D" id="3.30.465.10">
    <property type="match status" value="2"/>
</dbReference>
<organism evidence="5 6">
    <name type="scientific">Schizothecium vesticola</name>
    <dbReference type="NCBI Taxonomy" id="314040"/>
    <lineage>
        <taxon>Eukaryota</taxon>
        <taxon>Fungi</taxon>
        <taxon>Dikarya</taxon>
        <taxon>Ascomycota</taxon>
        <taxon>Pezizomycotina</taxon>
        <taxon>Sordariomycetes</taxon>
        <taxon>Sordariomycetidae</taxon>
        <taxon>Sordariales</taxon>
        <taxon>Schizotheciaceae</taxon>
        <taxon>Schizothecium</taxon>
    </lineage>
</organism>
<evidence type="ECO:0000313" key="6">
    <source>
        <dbReference type="Proteomes" id="UP001172155"/>
    </source>
</evidence>
<comment type="similarity">
    <text evidence="1">Belongs to the oxygen-dependent FAD-linked oxidoreductase family.</text>
</comment>
<dbReference type="InterPro" id="IPR016166">
    <property type="entry name" value="FAD-bd_PCMH"/>
</dbReference>
<dbReference type="Pfam" id="PF01565">
    <property type="entry name" value="FAD_binding_4"/>
    <property type="match status" value="1"/>
</dbReference>
<dbReference type="InterPro" id="IPR012951">
    <property type="entry name" value="BBE"/>
</dbReference>
<feature type="chain" id="PRO_5041249484" evidence="3">
    <location>
        <begin position="20"/>
        <end position="588"/>
    </location>
</feature>
<keyword evidence="3" id="KW-0732">Signal</keyword>
<dbReference type="AlphaFoldDB" id="A0AA40F3W7"/>
<feature type="signal peptide" evidence="3">
    <location>
        <begin position="1"/>
        <end position="19"/>
    </location>
</feature>
<sequence>MVVQLRYLIFILLFGAARTAVVPSPQQCRCHPTEPCWPSAPAWNALNSSIEGNLIAVRPFAHICHDPTYDSDSCQEARRMSNESLWLSANPGAVQIANWAAFPRRNETCYVDSIQSIPCGQGRISLYSAVVRKTEHIQAAVRFVRKHNVRLAIKNTGHCFLGRSVAPDSLQILTHNLKSIEFVDDFRPQGCPNDGKGYGSAVTIGAGVQLKDLYTALGQRNITAVIGAAHTVGAAGGYIQGGGHSPLGTWKGMAADNAVEFEIVTAKGNLVIANNFQNSDLFFALRGGGGGSWGVVTRVTIRTFPDPPCAVQILNISSANSTAFWAFVEEFHVNLPIINDGGGSGYYFLTPSNSSTNLSTLDIALFFVGHQSETIMASVLDPLIEFANATLSPSSVVLTRLQAPGFRYVIDQILPGSSDTGGAIVRIGSRLVSHSFLSNRPGATKLTNALKQISSSFPGGTITGHVVSGGQVALNSNLDVAINPAWRRTVTHLVGGVSWAPNSTVEEQREKERQVTELLVPLLAKLEPDMGAYLNEADAYEREFQTSFWGDKYPRLKMIKKKWDSEGIFITRRGVGSEEWDEEGMCRV</sequence>
<dbReference type="PANTHER" id="PTHR13878:SF155">
    <property type="entry name" value="ALCOHOL OXIDASE, PUTATIVE (AFU_ORTHOLOGUE AFUA_4G00430)-RELATED"/>
    <property type="match status" value="1"/>
</dbReference>
<dbReference type="InterPro" id="IPR050432">
    <property type="entry name" value="FAD-linked_Oxidoreductases_BP"/>
</dbReference>
<dbReference type="Proteomes" id="UP001172155">
    <property type="component" value="Unassembled WGS sequence"/>
</dbReference>
<evidence type="ECO:0000259" key="4">
    <source>
        <dbReference type="PROSITE" id="PS51387"/>
    </source>
</evidence>
<proteinExistence type="inferred from homology"/>
<dbReference type="EMBL" id="JAUKUD010000003">
    <property type="protein sequence ID" value="KAK0750487.1"/>
    <property type="molecule type" value="Genomic_DNA"/>
</dbReference>
<dbReference type="InterPro" id="IPR016169">
    <property type="entry name" value="FAD-bd_PCMH_sub2"/>
</dbReference>
<evidence type="ECO:0000256" key="3">
    <source>
        <dbReference type="SAM" id="SignalP"/>
    </source>
</evidence>
<name>A0AA40F3W7_9PEZI</name>
<dbReference type="GO" id="GO:0016491">
    <property type="term" value="F:oxidoreductase activity"/>
    <property type="evidence" value="ECO:0007669"/>
    <property type="project" value="UniProtKB-KW"/>
</dbReference>
<evidence type="ECO:0000313" key="5">
    <source>
        <dbReference type="EMBL" id="KAK0750487.1"/>
    </source>
</evidence>
<keyword evidence="6" id="KW-1185">Reference proteome</keyword>
<evidence type="ECO:0000256" key="1">
    <source>
        <dbReference type="ARBA" id="ARBA00005466"/>
    </source>
</evidence>
<dbReference type="InterPro" id="IPR036318">
    <property type="entry name" value="FAD-bd_PCMH-like_sf"/>
</dbReference>
<accession>A0AA40F3W7</accession>
<keyword evidence="2" id="KW-0560">Oxidoreductase</keyword>
<dbReference type="Pfam" id="PF08031">
    <property type="entry name" value="BBE"/>
    <property type="match status" value="1"/>
</dbReference>
<dbReference type="SUPFAM" id="SSF56176">
    <property type="entry name" value="FAD-binding/transporter-associated domain-like"/>
    <property type="match status" value="1"/>
</dbReference>
<dbReference type="GO" id="GO:0071949">
    <property type="term" value="F:FAD binding"/>
    <property type="evidence" value="ECO:0007669"/>
    <property type="project" value="InterPro"/>
</dbReference>
<evidence type="ECO:0000256" key="2">
    <source>
        <dbReference type="ARBA" id="ARBA00023002"/>
    </source>
</evidence>
<reference evidence="5" key="1">
    <citation type="submission" date="2023-06" db="EMBL/GenBank/DDBJ databases">
        <title>Genome-scale phylogeny and comparative genomics of the fungal order Sordariales.</title>
        <authorList>
            <consortium name="Lawrence Berkeley National Laboratory"/>
            <person name="Hensen N."/>
            <person name="Bonometti L."/>
            <person name="Westerberg I."/>
            <person name="Brannstrom I.O."/>
            <person name="Guillou S."/>
            <person name="Cros-Aarteil S."/>
            <person name="Calhoun S."/>
            <person name="Haridas S."/>
            <person name="Kuo A."/>
            <person name="Mondo S."/>
            <person name="Pangilinan J."/>
            <person name="Riley R."/>
            <person name="LaButti K."/>
            <person name="Andreopoulos B."/>
            <person name="Lipzen A."/>
            <person name="Chen C."/>
            <person name="Yanf M."/>
            <person name="Daum C."/>
            <person name="Ng V."/>
            <person name="Clum A."/>
            <person name="Steindorff A."/>
            <person name="Ohm R."/>
            <person name="Martin F."/>
            <person name="Silar P."/>
            <person name="Natvig D."/>
            <person name="Lalanne C."/>
            <person name="Gautier V."/>
            <person name="Ament-velasquez S.L."/>
            <person name="Kruys A."/>
            <person name="Hutchinson M.I."/>
            <person name="Powell A.J."/>
            <person name="Barry K."/>
            <person name="Miller A.N."/>
            <person name="Grigoriev I.V."/>
            <person name="Debuchy R."/>
            <person name="Gladieux P."/>
            <person name="Thoren M.H."/>
            <person name="Johannesson H."/>
        </authorList>
    </citation>
    <scope>NUCLEOTIDE SEQUENCE</scope>
    <source>
        <strain evidence="5">SMH3187-1</strain>
    </source>
</reference>
<feature type="domain" description="FAD-binding PCMH-type" evidence="4">
    <location>
        <begin position="119"/>
        <end position="306"/>
    </location>
</feature>
<protein>
    <submittedName>
        <fullName evidence="5">FAD binding domain protein</fullName>
    </submittedName>
</protein>
<comment type="caution">
    <text evidence="5">The sequence shown here is derived from an EMBL/GenBank/DDBJ whole genome shotgun (WGS) entry which is preliminary data.</text>
</comment>
<gene>
    <name evidence="5" type="ORF">B0T18DRAFT_345975</name>
</gene>
<dbReference type="PANTHER" id="PTHR13878">
    <property type="entry name" value="GULONOLACTONE OXIDASE"/>
    <property type="match status" value="1"/>
</dbReference>